<evidence type="ECO:0000256" key="1">
    <source>
        <dbReference type="SAM" id="MobiDB-lite"/>
    </source>
</evidence>
<sequence length="58" mass="6848">MTRFSREALRRRMKVKTIKSKDKKKEQDKTYTESGRTDDGGWIGRVKGGEIEREVFVK</sequence>
<dbReference type="EMBL" id="OY731401">
    <property type="protein sequence ID" value="CAJ1951632.1"/>
    <property type="molecule type" value="Genomic_DNA"/>
</dbReference>
<protein>
    <submittedName>
        <fullName evidence="2">Uncharacterized protein</fullName>
    </submittedName>
</protein>
<feature type="compositionally biased region" description="Basic and acidic residues" evidence="1">
    <location>
        <begin position="1"/>
        <end position="10"/>
    </location>
</feature>
<proteinExistence type="predicted"/>
<feature type="compositionally biased region" description="Basic and acidic residues" evidence="1">
    <location>
        <begin position="19"/>
        <end position="39"/>
    </location>
</feature>
<name>A0AA86SJC7_9FABA</name>
<dbReference type="Gramene" id="rna-AYBTSS11_LOCUS14875">
    <property type="protein sequence ID" value="CAJ1951632.1"/>
    <property type="gene ID" value="gene-AYBTSS11_LOCUS14875"/>
</dbReference>
<gene>
    <name evidence="2" type="ORF">AYBTSS11_LOCUS14875</name>
</gene>
<dbReference type="AlphaFoldDB" id="A0AA86SJC7"/>
<evidence type="ECO:0000313" key="3">
    <source>
        <dbReference type="Proteomes" id="UP001189624"/>
    </source>
</evidence>
<evidence type="ECO:0000313" key="2">
    <source>
        <dbReference type="EMBL" id="CAJ1951632.1"/>
    </source>
</evidence>
<reference evidence="2" key="1">
    <citation type="submission" date="2023-10" db="EMBL/GenBank/DDBJ databases">
        <authorList>
            <person name="Domelevo Entfellner J.-B."/>
        </authorList>
    </citation>
    <scope>NUCLEOTIDE SEQUENCE</scope>
</reference>
<organism evidence="2 3">
    <name type="scientific">Sphenostylis stenocarpa</name>
    <dbReference type="NCBI Taxonomy" id="92480"/>
    <lineage>
        <taxon>Eukaryota</taxon>
        <taxon>Viridiplantae</taxon>
        <taxon>Streptophyta</taxon>
        <taxon>Embryophyta</taxon>
        <taxon>Tracheophyta</taxon>
        <taxon>Spermatophyta</taxon>
        <taxon>Magnoliopsida</taxon>
        <taxon>eudicotyledons</taxon>
        <taxon>Gunneridae</taxon>
        <taxon>Pentapetalae</taxon>
        <taxon>rosids</taxon>
        <taxon>fabids</taxon>
        <taxon>Fabales</taxon>
        <taxon>Fabaceae</taxon>
        <taxon>Papilionoideae</taxon>
        <taxon>50 kb inversion clade</taxon>
        <taxon>NPAAA clade</taxon>
        <taxon>indigoferoid/millettioid clade</taxon>
        <taxon>Phaseoleae</taxon>
        <taxon>Sphenostylis</taxon>
    </lineage>
</organism>
<dbReference type="Proteomes" id="UP001189624">
    <property type="component" value="Chromosome 4"/>
</dbReference>
<accession>A0AA86SJC7</accession>
<feature type="region of interest" description="Disordered" evidence="1">
    <location>
        <begin position="1"/>
        <end position="44"/>
    </location>
</feature>
<keyword evidence="3" id="KW-1185">Reference proteome</keyword>